<sequence>MVTMWIFLVKTYLLISSIIYNQRVVGNSTLCRRQESGCCLNEYNDNGECKECPLGAFGVNCSSECPEGYFGKLCKEECNCTTDYYCDRSFGCRKCHPGSFGLNCSVTCLKKYYGRFCMEECNCTSSKYCDPQRGCLKCDCTSNQYCDPTYGCLPKNKGEQECDPRKNCTNQETTKVVKQYMNVTNGQSTSMTKIFKENSVSLSLIYKHSQI</sequence>
<dbReference type="OrthoDB" id="6160251at2759"/>
<reference evidence="4" key="1">
    <citation type="submission" date="2025-08" db="UniProtKB">
        <authorList>
            <consortium name="RefSeq"/>
        </authorList>
    </citation>
    <scope>IDENTIFICATION</scope>
    <source>
        <tissue evidence="4">Whole sample</tissue>
    </source>
</reference>
<proteinExistence type="predicted"/>
<dbReference type="Proteomes" id="UP000694844">
    <property type="component" value="Chromosome 5"/>
</dbReference>
<evidence type="ECO:0000313" key="4">
    <source>
        <dbReference type="RefSeq" id="XP_022336905.1"/>
    </source>
</evidence>
<gene>
    <name evidence="4" type="primary">LOC111133101</name>
</gene>
<dbReference type="Gene3D" id="2.170.300.10">
    <property type="entry name" value="Tie2 ligand-binding domain superfamily"/>
    <property type="match status" value="1"/>
</dbReference>
<dbReference type="PANTHER" id="PTHR24043:SF12">
    <property type="entry name" value="DELTA-LIKE PROTEIN"/>
    <property type="match status" value="1"/>
</dbReference>
<evidence type="ECO:0000313" key="3">
    <source>
        <dbReference type="Proteomes" id="UP000694844"/>
    </source>
</evidence>
<evidence type="ECO:0000256" key="2">
    <source>
        <dbReference type="SAM" id="SignalP"/>
    </source>
</evidence>
<organism evidence="3 4">
    <name type="scientific">Crassostrea virginica</name>
    <name type="common">Eastern oyster</name>
    <dbReference type="NCBI Taxonomy" id="6565"/>
    <lineage>
        <taxon>Eukaryota</taxon>
        <taxon>Metazoa</taxon>
        <taxon>Spiralia</taxon>
        <taxon>Lophotrochozoa</taxon>
        <taxon>Mollusca</taxon>
        <taxon>Bivalvia</taxon>
        <taxon>Autobranchia</taxon>
        <taxon>Pteriomorphia</taxon>
        <taxon>Ostreida</taxon>
        <taxon>Ostreoidea</taxon>
        <taxon>Ostreidae</taxon>
        <taxon>Crassostrea</taxon>
    </lineage>
</organism>
<protein>
    <submittedName>
        <fullName evidence="4">Cell death abnormality protein 1-like isoform X2</fullName>
    </submittedName>
</protein>
<evidence type="ECO:0000256" key="1">
    <source>
        <dbReference type="ARBA" id="ARBA00022536"/>
    </source>
</evidence>
<keyword evidence="3" id="KW-1185">Reference proteome</keyword>
<keyword evidence="1" id="KW-0245">EGF-like domain</keyword>
<dbReference type="InterPro" id="IPR042635">
    <property type="entry name" value="MEGF10/SREC1/2-like"/>
</dbReference>
<dbReference type="GeneID" id="111133101"/>
<feature type="signal peptide" evidence="2">
    <location>
        <begin position="1"/>
        <end position="16"/>
    </location>
</feature>
<feature type="chain" id="PRO_5034725219" evidence="2">
    <location>
        <begin position="17"/>
        <end position="211"/>
    </location>
</feature>
<name>A0A8B8E9U4_CRAVI</name>
<dbReference type="RefSeq" id="XP_022336905.1">
    <property type="nucleotide sequence ID" value="XM_022481197.1"/>
</dbReference>
<dbReference type="AlphaFoldDB" id="A0A8B8E9U4"/>
<dbReference type="PANTHER" id="PTHR24043">
    <property type="entry name" value="SCAVENGER RECEPTOR CLASS F"/>
    <property type="match status" value="1"/>
</dbReference>
<keyword evidence="2" id="KW-0732">Signal</keyword>
<accession>A0A8B8E9U4</accession>
<dbReference type="GO" id="GO:0005044">
    <property type="term" value="F:scavenger receptor activity"/>
    <property type="evidence" value="ECO:0007669"/>
    <property type="project" value="InterPro"/>
</dbReference>